<feature type="region of interest" description="Disordered" evidence="1">
    <location>
        <begin position="423"/>
        <end position="449"/>
    </location>
</feature>
<feature type="compositionally biased region" description="Basic and acidic residues" evidence="1">
    <location>
        <begin position="239"/>
        <end position="249"/>
    </location>
</feature>
<dbReference type="AlphaFoldDB" id="A0AAD6ZLU3"/>
<dbReference type="Proteomes" id="UP001218218">
    <property type="component" value="Unassembled WGS sequence"/>
</dbReference>
<sequence>MVKFGFGLRWRWDFLEPGREWTDNGFGSNMVNCWVVRALLQEVTRMECQSLLLQQPMITKPSTASNDPNLPRAGVYLAPATEQGCHRWQCNYGETPGTKTGSGVYSQETGQWPLGSGTNEPPTDYILLDTSRGYRGSHQFRKTFVSTYKQLSNSTLSKKHYMGNQDKKKKKKKAAERASGQRKAKKQPAVEVSEEPAPPRPQPRPPAKPEPEASSTTQKIDAEAALMSMGGNGPQSHPEISEAGKREEGAPAEELGTESDGTDLSVDEEEQAHEEEEQSDGDTLSGDDSDSDDDELVDAVPVSSPVQEARARKNKFDMTFEVPYGNGACRELEVSSDTPFSSFLDKLSRTMEVRKTLLSGIAYIPSYLPKNPKPIPKLLEDKKSWKKLVEGVEVHIKTSRDKNRGKGVVKPFSIQIIDTSGPVGNSKVSAGAGTKKGKKDRKADSTEDVPVEAKEKKFYRELEQKYHCAEHDKPCAVLSEGTHYHLSDNDLSKWAYLIASFCLTQHKATKEVLPRSELKIDDAMPRQRAAKKNVPNGPSAGTEPPEWVQALFPIAAMAMGGAMRNNMYKTPRPSTPLPLRTAGSSRPSALVFGDLPSSGTKRAAEMAAPSIDAWFGSLDSDVHGRGRHNIFYLQYCSKFSEHGIFDLTDMVDIEANELTKFIECPIGVANRLIKYAKDDMDTLTNAAKRARRGRA</sequence>
<comment type="caution">
    <text evidence="2">The sequence shown here is derived from an EMBL/GenBank/DDBJ whole genome shotgun (WGS) entry which is preliminary data.</text>
</comment>
<gene>
    <name evidence="2" type="ORF">DFH08DRAFT_816086</name>
</gene>
<dbReference type="EMBL" id="JARIHO010000040">
    <property type="protein sequence ID" value="KAJ7327920.1"/>
    <property type="molecule type" value="Genomic_DNA"/>
</dbReference>
<accession>A0AAD6ZLU3</accession>
<feature type="compositionally biased region" description="Basic residues" evidence="1">
    <location>
        <begin position="157"/>
        <end position="186"/>
    </location>
</feature>
<feature type="region of interest" description="Disordered" evidence="1">
    <location>
        <begin position="155"/>
        <end position="310"/>
    </location>
</feature>
<feature type="compositionally biased region" description="Pro residues" evidence="1">
    <location>
        <begin position="196"/>
        <end position="208"/>
    </location>
</feature>
<reference evidence="2" key="1">
    <citation type="submission" date="2023-03" db="EMBL/GenBank/DDBJ databases">
        <title>Massive genome expansion in bonnet fungi (Mycena s.s.) driven by repeated elements and novel gene families across ecological guilds.</title>
        <authorList>
            <consortium name="Lawrence Berkeley National Laboratory"/>
            <person name="Harder C.B."/>
            <person name="Miyauchi S."/>
            <person name="Viragh M."/>
            <person name="Kuo A."/>
            <person name="Thoen E."/>
            <person name="Andreopoulos B."/>
            <person name="Lu D."/>
            <person name="Skrede I."/>
            <person name="Drula E."/>
            <person name="Henrissat B."/>
            <person name="Morin E."/>
            <person name="Kohler A."/>
            <person name="Barry K."/>
            <person name="LaButti K."/>
            <person name="Morin E."/>
            <person name="Salamov A."/>
            <person name="Lipzen A."/>
            <person name="Mereny Z."/>
            <person name="Hegedus B."/>
            <person name="Baldrian P."/>
            <person name="Stursova M."/>
            <person name="Weitz H."/>
            <person name="Taylor A."/>
            <person name="Grigoriev I.V."/>
            <person name="Nagy L.G."/>
            <person name="Martin F."/>
            <person name="Kauserud H."/>
        </authorList>
    </citation>
    <scope>NUCLEOTIDE SEQUENCE</scope>
    <source>
        <strain evidence="2">CBHHK002</strain>
    </source>
</reference>
<organism evidence="2 3">
    <name type="scientific">Mycena albidolilacea</name>
    <dbReference type="NCBI Taxonomy" id="1033008"/>
    <lineage>
        <taxon>Eukaryota</taxon>
        <taxon>Fungi</taxon>
        <taxon>Dikarya</taxon>
        <taxon>Basidiomycota</taxon>
        <taxon>Agaricomycotina</taxon>
        <taxon>Agaricomycetes</taxon>
        <taxon>Agaricomycetidae</taxon>
        <taxon>Agaricales</taxon>
        <taxon>Marasmiineae</taxon>
        <taxon>Mycenaceae</taxon>
        <taxon>Mycena</taxon>
    </lineage>
</organism>
<feature type="compositionally biased region" description="Acidic residues" evidence="1">
    <location>
        <begin position="255"/>
        <end position="297"/>
    </location>
</feature>
<evidence type="ECO:0000313" key="3">
    <source>
        <dbReference type="Proteomes" id="UP001218218"/>
    </source>
</evidence>
<evidence type="ECO:0000313" key="2">
    <source>
        <dbReference type="EMBL" id="KAJ7327920.1"/>
    </source>
</evidence>
<name>A0AAD6ZLU3_9AGAR</name>
<protein>
    <submittedName>
        <fullName evidence="2">Uncharacterized protein</fullName>
    </submittedName>
</protein>
<evidence type="ECO:0000256" key="1">
    <source>
        <dbReference type="SAM" id="MobiDB-lite"/>
    </source>
</evidence>
<proteinExistence type="predicted"/>
<keyword evidence="3" id="KW-1185">Reference proteome</keyword>